<dbReference type="Proteomes" id="UP001062846">
    <property type="component" value="Chromosome 12"/>
</dbReference>
<name>A0ACC0LM15_RHOML</name>
<dbReference type="EMBL" id="CM046399">
    <property type="protein sequence ID" value="KAI8529362.1"/>
    <property type="molecule type" value="Genomic_DNA"/>
</dbReference>
<accession>A0ACC0LM15</accession>
<comment type="caution">
    <text evidence="1">The sequence shown here is derived from an EMBL/GenBank/DDBJ whole genome shotgun (WGS) entry which is preliminary data.</text>
</comment>
<sequence>MNEIKDVGRRLKEACLSGSVATLDTLIEDDELILDRVSSLSGFYSDSPLHVAVLRSHVGFHESPSVAEPKLATELDLQRRSPLHLASAEGHVEIVRELVRGNLFPHLCFARDQDGTHIYFSFLWLFILAVFFSPSQTKRSRRCFPCEYRRQSSREKQNGKSLKPQIP</sequence>
<organism evidence="1 2">
    <name type="scientific">Rhododendron molle</name>
    <name type="common">Chinese azalea</name>
    <name type="synonym">Azalea mollis</name>
    <dbReference type="NCBI Taxonomy" id="49168"/>
    <lineage>
        <taxon>Eukaryota</taxon>
        <taxon>Viridiplantae</taxon>
        <taxon>Streptophyta</taxon>
        <taxon>Embryophyta</taxon>
        <taxon>Tracheophyta</taxon>
        <taxon>Spermatophyta</taxon>
        <taxon>Magnoliopsida</taxon>
        <taxon>eudicotyledons</taxon>
        <taxon>Gunneridae</taxon>
        <taxon>Pentapetalae</taxon>
        <taxon>asterids</taxon>
        <taxon>Ericales</taxon>
        <taxon>Ericaceae</taxon>
        <taxon>Ericoideae</taxon>
        <taxon>Rhodoreae</taxon>
        <taxon>Rhododendron</taxon>
    </lineage>
</organism>
<reference evidence="1" key="1">
    <citation type="submission" date="2022-02" db="EMBL/GenBank/DDBJ databases">
        <title>Plant Genome Project.</title>
        <authorList>
            <person name="Zhang R.-G."/>
        </authorList>
    </citation>
    <scope>NUCLEOTIDE SEQUENCE</scope>
    <source>
        <strain evidence="1">AT1</strain>
    </source>
</reference>
<gene>
    <name evidence="1" type="ORF">RHMOL_Rhmol12G0219600</name>
</gene>
<proteinExistence type="predicted"/>
<keyword evidence="2" id="KW-1185">Reference proteome</keyword>
<evidence type="ECO:0000313" key="1">
    <source>
        <dbReference type="EMBL" id="KAI8529362.1"/>
    </source>
</evidence>
<evidence type="ECO:0000313" key="2">
    <source>
        <dbReference type="Proteomes" id="UP001062846"/>
    </source>
</evidence>
<protein>
    <submittedName>
        <fullName evidence="1">Uncharacterized protein</fullName>
    </submittedName>
</protein>